<dbReference type="Pfam" id="PF00589">
    <property type="entry name" value="Phage_integrase"/>
    <property type="match status" value="1"/>
</dbReference>
<dbReference type="PROSITE" id="PS51898">
    <property type="entry name" value="TYR_RECOMBINASE"/>
    <property type="match status" value="1"/>
</dbReference>
<name>A0A0J1CXT5_9BURK</name>
<dbReference type="InterPro" id="IPR025166">
    <property type="entry name" value="Integrase_DNA_bind_dom"/>
</dbReference>
<accession>A0A0J1CXT5</accession>
<dbReference type="InterPro" id="IPR010998">
    <property type="entry name" value="Integrase_recombinase_N"/>
</dbReference>
<dbReference type="Gene3D" id="1.10.150.130">
    <property type="match status" value="1"/>
</dbReference>
<dbReference type="InterPro" id="IPR002104">
    <property type="entry name" value="Integrase_catalytic"/>
</dbReference>
<gene>
    <name evidence="6" type="ORF">EOS_15350</name>
</gene>
<dbReference type="InterPro" id="IPR011010">
    <property type="entry name" value="DNA_brk_join_enz"/>
</dbReference>
<dbReference type="PATRIC" id="fig|908627.4.peg.3427"/>
<dbReference type="InterPro" id="IPR050808">
    <property type="entry name" value="Phage_Integrase"/>
</dbReference>
<organism evidence="6 7">
    <name type="scientific">Caballeronia mineralivorans PML1(12)</name>
    <dbReference type="NCBI Taxonomy" id="908627"/>
    <lineage>
        <taxon>Bacteria</taxon>
        <taxon>Pseudomonadati</taxon>
        <taxon>Pseudomonadota</taxon>
        <taxon>Betaproteobacteria</taxon>
        <taxon>Burkholderiales</taxon>
        <taxon>Burkholderiaceae</taxon>
        <taxon>Caballeronia</taxon>
    </lineage>
</organism>
<feature type="domain" description="Tyr recombinase" evidence="5">
    <location>
        <begin position="206"/>
        <end position="385"/>
    </location>
</feature>
<dbReference type="InterPro" id="IPR038488">
    <property type="entry name" value="Integrase_DNA-bd_sf"/>
</dbReference>
<comment type="similarity">
    <text evidence="1">Belongs to the 'phage' integrase family.</text>
</comment>
<dbReference type="Proteomes" id="UP000035963">
    <property type="component" value="Unassembled WGS sequence"/>
</dbReference>
<evidence type="ECO:0000256" key="2">
    <source>
        <dbReference type="ARBA" id="ARBA00022908"/>
    </source>
</evidence>
<dbReference type="CDD" id="cd00801">
    <property type="entry name" value="INT_P4_C"/>
    <property type="match status" value="1"/>
</dbReference>
<dbReference type="PANTHER" id="PTHR30629:SF2">
    <property type="entry name" value="PROPHAGE INTEGRASE INTS-RELATED"/>
    <property type="match status" value="1"/>
</dbReference>
<comment type="caution">
    <text evidence="6">The sequence shown here is derived from an EMBL/GenBank/DDBJ whole genome shotgun (WGS) entry which is preliminary data.</text>
</comment>
<sequence>MPKLATALTDTRVKALKPKVARYLVSDGGGLVLEVLTSGSKVWRYRYSLHGKQQPMTTIGDYPAISLSEARERARKYAKIVESGKSPVETAREDRGTVVRLDTVRLFGAAYYTARVAHMSAAYQRTITRALDKDIYPAIGDKPLSEVTALDVLAITDRIKARGAPQMALTVRNLLKRMFAYAVFRRMMTTNPAAAVEAKYVATQSSRTRVLSPDEIGTILRAIYRSNMRHELKLALHLLMLTMVRKTELTSALWTEFDLKEAIWRIPAGRMKKSKEHWVYLPTQAVSILRELEKLTGGEGYVFPSPRSREPRPVSRAALNVAVDVLKLDVADFVLHDFRRTASTHLHEMGCSSDAIETALAHSIKGVRGVYNRAGYAEERKRIMQLWADFVDTQIANPAKVNFRGAEGKSA</sequence>
<keyword evidence="4" id="KW-0233">DNA recombination</keyword>
<dbReference type="OrthoDB" id="9775880at2"/>
<dbReference type="InterPro" id="IPR053876">
    <property type="entry name" value="Phage_int_M"/>
</dbReference>
<dbReference type="PANTHER" id="PTHR30629">
    <property type="entry name" value="PROPHAGE INTEGRASE"/>
    <property type="match status" value="1"/>
</dbReference>
<reference evidence="6 7" key="1">
    <citation type="journal article" date="2015" name="Genome Announc.">
        <title>Draft Genome Sequence of Burkholderia sp. Strain PML1(12), an Ectomycorrhizosphere-Inhabiting Bacterium with Effective Mineral-Weathering Ability.</title>
        <authorList>
            <person name="Uroz S."/>
            <person name="Oger P."/>
        </authorList>
    </citation>
    <scope>NUCLEOTIDE SEQUENCE [LARGE SCALE GENOMIC DNA]</scope>
    <source>
        <strain evidence="7">PML1(12)</strain>
    </source>
</reference>
<dbReference type="GO" id="GO:0003677">
    <property type="term" value="F:DNA binding"/>
    <property type="evidence" value="ECO:0007669"/>
    <property type="project" value="UniProtKB-KW"/>
</dbReference>
<dbReference type="GO" id="GO:0006310">
    <property type="term" value="P:DNA recombination"/>
    <property type="evidence" value="ECO:0007669"/>
    <property type="project" value="UniProtKB-KW"/>
</dbReference>
<dbReference type="Gene3D" id="1.10.443.10">
    <property type="entry name" value="Intergrase catalytic core"/>
    <property type="match status" value="1"/>
</dbReference>
<dbReference type="Pfam" id="PF22022">
    <property type="entry name" value="Phage_int_M"/>
    <property type="match status" value="1"/>
</dbReference>
<dbReference type="GO" id="GO:0015074">
    <property type="term" value="P:DNA integration"/>
    <property type="evidence" value="ECO:0007669"/>
    <property type="project" value="UniProtKB-KW"/>
</dbReference>
<dbReference type="AlphaFoldDB" id="A0A0J1CXT5"/>
<evidence type="ECO:0000259" key="5">
    <source>
        <dbReference type="PROSITE" id="PS51898"/>
    </source>
</evidence>
<evidence type="ECO:0000313" key="6">
    <source>
        <dbReference type="EMBL" id="KLU25367.1"/>
    </source>
</evidence>
<dbReference type="Gene3D" id="3.30.160.390">
    <property type="entry name" value="Integrase, DNA-binding domain"/>
    <property type="match status" value="1"/>
</dbReference>
<evidence type="ECO:0000256" key="4">
    <source>
        <dbReference type="ARBA" id="ARBA00023172"/>
    </source>
</evidence>
<keyword evidence="3" id="KW-0238">DNA-binding</keyword>
<keyword evidence="7" id="KW-1185">Reference proteome</keyword>
<evidence type="ECO:0000256" key="3">
    <source>
        <dbReference type="ARBA" id="ARBA00023125"/>
    </source>
</evidence>
<evidence type="ECO:0000313" key="7">
    <source>
        <dbReference type="Proteomes" id="UP000035963"/>
    </source>
</evidence>
<dbReference type="SUPFAM" id="SSF56349">
    <property type="entry name" value="DNA breaking-rejoining enzymes"/>
    <property type="match status" value="1"/>
</dbReference>
<dbReference type="EMBL" id="AEJF01000093">
    <property type="protein sequence ID" value="KLU25367.1"/>
    <property type="molecule type" value="Genomic_DNA"/>
</dbReference>
<dbReference type="RefSeq" id="WP_047847517.1">
    <property type="nucleotide sequence ID" value="NZ_AEJF01000093.1"/>
</dbReference>
<dbReference type="Pfam" id="PF13356">
    <property type="entry name" value="Arm-DNA-bind_3"/>
    <property type="match status" value="1"/>
</dbReference>
<evidence type="ECO:0000256" key="1">
    <source>
        <dbReference type="ARBA" id="ARBA00008857"/>
    </source>
</evidence>
<protein>
    <submittedName>
        <fullName evidence="6">Integrase</fullName>
    </submittedName>
</protein>
<dbReference type="InterPro" id="IPR013762">
    <property type="entry name" value="Integrase-like_cat_sf"/>
</dbReference>
<proteinExistence type="inferred from homology"/>
<keyword evidence="2" id="KW-0229">DNA integration</keyword>